<comment type="caution">
    <text evidence="2">The sequence shown here is derived from an EMBL/GenBank/DDBJ whole genome shotgun (WGS) entry which is preliminary data.</text>
</comment>
<organism evidence="2 3">
    <name type="scientific">Mesorhizobium retamae</name>
    <dbReference type="NCBI Taxonomy" id="2912854"/>
    <lineage>
        <taxon>Bacteria</taxon>
        <taxon>Pseudomonadati</taxon>
        <taxon>Pseudomonadota</taxon>
        <taxon>Alphaproteobacteria</taxon>
        <taxon>Hyphomicrobiales</taxon>
        <taxon>Phyllobacteriaceae</taxon>
        <taxon>Mesorhizobium</taxon>
    </lineage>
</organism>
<proteinExistence type="predicted"/>
<dbReference type="Pfam" id="PF00583">
    <property type="entry name" value="Acetyltransf_1"/>
    <property type="match status" value="1"/>
</dbReference>
<dbReference type="PROSITE" id="PS51186">
    <property type="entry name" value="GNAT"/>
    <property type="match status" value="1"/>
</dbReference>
<reference evidence="2 3" key="1">
    <citation type="submission" date="2022-02" db="EMBL/GenBank/DDBJ databases">
        <title>Draft genome sequence of Mezorhizobium retamae strain IRAMC:0171 isolated from Retama raetam nodules.</title>
        <authorList>
            <person name="Bengaied R."/>
            <person name="Sbissi I."/>
            <person name="Huber K."/>
            <person name="Ghodbane F."/>
            <person name="Nouioui I."/>
            <person name="Tarhouni M."/>
            <person name="Gtari M."/>
        </authorList>
    </citation>
    <scope>NUCLEOTIDE SEQUENCE [LARGE SCALE GENOMIC DNA]</scope>
    <source>
        <strain evidence="2 3">IRAMC:0171</strain>
    </source>
</reference>
<gene>
    <name evidence="2" type="ORF">L4923_02595</name>
</gene>
<evidence type="ECO:0000259" key="1">
    <source>
        <dbReference type="PROSITE" id="PS51186"/>
    </source>
</evidence>
<keyword evidence="3" id="KW-1185">Reference proteome</keyword>
<evidence type="ECO:0000313" key="3">
    <source>
        <dbReference type="Proteomes" id="UP001201701"/>
    </source>
</evidence>
<dbReference type="RefSeq" id="WP_239361843.1">
    <property type="nucleotide sequence ID" value="NZ_JAKREW010000001.1"/>
</dbReference>
<dbReference type="Gene3D" id="3.40.630.30">
    <property type="match status" value="1"/>
</dbReference>
<dbReference type="InterPro" id="IPR000182">
    <property type="entry name" value="GNAT_dom"/>
</dbReference>
<name>A0ABS9Q911_9HYPH</name>
<dbReference type="Proteomes" id="UP001201701">
    <property type="component" value="Unassembled WGS sequence"/>
</dbReference>
<dbReference type="EMBL" id="JAKREW010000001">
    <property type="protein sequence ID" value="MCG7503902.1"/>
    <property type="molecule type" value="Genomic_DNA"/>
</dbReference>
<sequence length="186" mass="21356">MSADDQERIDVTVTFLEMDVPPAYYPPLPYNRQIALLRTRMIPLHFYRYLQDRVGRKWLWVNVLKLNDDELAAGLHREDRDIRVLYLDGAPAGFFDVKPHLPEEAELAYFGMMEHATGQGIGRWFLGAAIEACWSHGPKRVTVQTCTLDHPAALPLYQKLGFKPVAQKKEIVRPMSFAERSASVMR</sequence>
<accession>A0ABS9Q911</accession>
<dbReference type="CDD" id="cd04301">
    <property type="entry name" value="NAT_SF"/>
    <property type="match status" value="1"/>
</dbReference>
<dbReference type="InterPro" id="IPR016181">
    <property type="entry name" value="Acyl_CoA_acyltransferase"/>
</dbReference>
<dbReference type="SUPFAM" id="SSF55729">
    <property type="entry name" value="Acyl-CoA N-acyltransferases (Nat)"/>
    <property type="match status" value="1"/>
</dbReference>
<protein>
    <submittedName>
        <fullName evidence="2">GNAT family N-acetyltransferase</fullName>
    </submittedName>
</protein>
<evidence type="ECO:0000313" key="2">
    <source>
        <dbReference type="EMBL" id="MCG7503902.1"/>
    </source>
</evidence>
<feature type="domain" description="N-acetyltransferase" evidence="1">
    <location>
        <begin position="44"/>
        <end position="186"/>
    </location>
</feature>